<accession>A0A1W0D5X4</accession>
<dbReference type="AlphaFoldDB" id="A0A1W0D5X4"/>
<comment type="function">
    <text evidence="5 6">Structural component of flagellum, the bacterial motility apparatus. Part of the rod structure of flagellar basal body.</text>
</comment>
<keyword evidence="8" id="KW-0966">Cell projection</keyword>
<keyword evidence="4 6" id="KW-0975">Bacterial flagellum</keyword>
<dbReference type="RefSeq" id="WP_043631126.1">
    <property type="nucleotide sequence ID" value="NZ_CP109905.1"/>
</dbReference>
<dbReference type="Pfam" id="PF00460">
    <property type="entry name" value="Flg_bb_rod"/>
    <property type="match status" value="1"/>
</dbReference>
<dbReference type="PIRSF" id="PIRSF002889">
    <property type="entry name" value="Rod_FlgB"/>
    <property type="match status" value="1"/>
</dbReference>
<name>A0A1W0D5X4_9NEIS</name>
<evidence type="ECO:0000256" key="4">
    <source>
        <dbReference type="ARBA" id="ARBA00023143"/>
    </source>
</evidence>
<feature type="domain" description="Flagellar basal body rod protein N-terminal" evidence="7">
    <location>
        <begin position="10"/>
        <end position="39"/>
    </location>
</feature>
<dbReference type="PANTHER" id="PTHR30435:SF12">
    <property type="entry name" value="FLAGELLAR BASAL BODY ROD PROTEIN FLGB"/>
    <property type="match status" value="1"/>
</dbReference>
<comment type="similarity">
    <text evidence="2 6">Belongs to the flagella basal body rod proteins family.</text>
</comment>
<gene>
    <name evidence="8" type="ORF">B0T45_06300</name>
</gene>
<evidence type="ECO:0000259" key="7">
    <source>
        <dbReference type="Pfam" id="PF00460"/>
    </source>
</evidence>
<dbReference type="NCBIfam" id="TIGR01396">
    <property type="entry name" value="FlgB"/>
    <property type="match status" value="1"/>
</dbReference>
<dbReference type="GO" id="GO:0071973">
    <property type="term" value="P:bacterial-type flagellum-dependent cell motility"/>
    <property type="evidence" value="ECO:0007669"/>
    <property type="project" value="InterPro"/>
</dbReference>
<reference evidence="8 9" key="1">
    <citation type="submission" date="2017-02" db="EMBL/GenBank/DDBJ databases">
        <title>Chromobacterium haemolyticum H5244.</title>
        <authorList>
            <person name="Gulvik C.A."/>
        </authorList>
    </citation>
    <scope>NUCLEOTIDE SEQUENCE [LARGE SCALE GENOMIC DNA]</scope>
    <source>
        <strain evidence="8 9">H5244</strain>
    </source>
</reference>
<sequence>MLDKIAKHFDFQQRALNLRAYRTEVLASNIANDETPNYKAVDFDFGKALQAQTDAQGRLAMNLTDARHLAGAGGAGNNGAALQYRAAVQPSVDGNTVDMDVERAAFADNAVRFQSTLTFLNKRISGLSSAIQGQGGNS</sequence>
<dbReference type="PROSITE" id="PS00588">
    <property type="entry name" value="FLAGELLA_BB_ROD"/>
    <property type="match status" value="1"/>
</dbReference>
<comment type="subcellular location">
    <subcellularLocation>
        <location evidence="1 6">Bacterial flagellum basal body</location>
    </subcellularLocation>
</comment>
<dbReference type="Proteomes" id="UP000192721">
    <property type="component" value="Unassembled WGS sequence"/>
</dbReference>
<keyword evidence="8" id="KW-0282">Flagellum</keyword>
<dbReference type="GO" id="GO:0030694">
    <property type="term" value="C:bacterial-type flagellum basal body, rod"/>
    <property type="evidence" value="ECO:0007669"/>
    <property type="project" value="InterPro"/>
</dbReference>
<evidence type="ECO:0000256" key="6">
    <source>
        <dbReference type="PIRNR" id="PIRNR002889"/>
    </source>
</evidence>
<comment type="subunit">
    <text evidence="6">The basal body constitutes a major portion of the flagellar organelle and consists of a number of rings mounted on a central rod.</text>
</comment>
<dbReference type="PANTHER" id="PTHR30435">
    <property type="entry name" value="FLAGELLAR PROTEIN"/>
    <property type="match status" value="1"/>
</dbReference>
<evidence type="ECO:0000256" key="2">
    <source>
        <dbReference type="ARBA" id="ARBA00009677"/>
    </source>
</evidence>
<protein>
    <recommendedName>
        <fullName evidence="3 6">Flagellar basal body rod protein FlgB</fullName>
    </recommendedName>
</protein>
<evidence type="ECO:0000256" key="5">
    <source>
        <dbReference type="ARBA" id="ARBA00024934"/>
    </source>
</evidence>
<comment type="caution">
    <text evidence="8">The sequence shown here is derived from an EMBL/GenBank/DDBJ whole genome shotgun (WGS) entry which is preliminary data.</text>
</comment>
<dbReference type="InterPro" id="IPR001444">
    <property type="entry name" value="Flag_bb_rod_N"/>
</dbReference>
<evidence type="ECO:0000313" key="8">
    <source>
        <dbReference type="EMBL" id="OQS42394.1"/>
    </source>
</evidence>
<proteinExistence type="inferred from homology"/>
<organism evidence="8 9">
    <name type="scientific">Chromobacterium haemolyticum</name>
    <dbReference type="NCBI Taxonomy" id="394935"/>
    <lineage>
        <taxon>Bacteria</taxon>
        <taxon>Pseudomonadati</taxon>
        <taxon>Pseudomonadota</taxon>
        <taxon>Betaproteobacteria</taxon>
        <taxon>Neisseriales</taxon>
        <taxon>Chromobacteriaceae</taxon>
        <taxon>Chromobacterium</taxon>
    </lineage>
</organism>
<dbReference type="InterPro" id="IPR019776">
    <property type="entry name" value="Flagellar_basal_body_rod_CS"/>
</dbReference>
<evidence type="ECO:0000313" key="9">
    <source>
        <dbReference type="Proteomes" id="UP000192721"/>
    </source>
</evidence>
<evidence type="ECO:0000256" key="1">
    <source>
        <dbReference type="ARBA" id="ARBA00004117"/>
    </source>
</evidence>
<dbReference type="InterPro" id="IPR006300">
    <property type="entry name" value="FlgB"/>
</dbReference>
<evidence type="ECO:0000256" key="3">
    <source>
        <dbReference type="ARBA" id="ARBA00014376"/>
    </source>
</evidence>
<dbReference type="EMBL" id="MUKV01000005">
    <property type="protein sequence ID" value="OQS42394.1"/>
    <property type="molecule type" value="Genomic_DNA"/>
</dbReference>
<keyword evidence="8" id="KW-0969">Cilium</keyword>